<organism evidence="1 2">
    <name type="scientific">Breznakia pachnodae</name>
    <dbReference type="NCBI Taxonomy" id="265178"/>
    <lineage>
        <taxon>Bacteria</taxon>
        <taxon>Bacillati</taxon>
        <taxon>Bacillota</taxon>
        <taxon>Erysipelotrichia</taxon>
        <taxon>Erysipelotrichales</taxon>
        <taxon>Erysipelotrichaceae</taxon>
        <taxon>Breznakia</taxon>
    </lineage>
</organism>
<reference evidence="1 2" key="1">
    <citation type="submission" date="2023-07" db="EMBL/GenBank/DDBJ databases">
        <title>Genomic Encyclopedia of Type Strains, Phase IV (KMG-IV): sequencing the most valuable type-strain genomes for metagenomic binning, comparative biology and taxonomic classification.</title>
        <authorList>
            <person name="Goeker M."/>
        </authorList>
    </citation>
    <scope>NUCLEOTIDE SEQUENCE [LARGE SCALE GENOMIC DNA]</scope>
    <source>
        <strain evidence="1 2">DSM 16784</strain>
    </source>
</reference>
<gene>
    <name evidence="1" type="ORF">J2S15_003988</name>
</gene>
<dbReference type="RefSeq" id="WP_307412026.1">
    <property type="nucleotide sequence ID" value="NZ_JAUSUR010000010.1"/>
</dbReference>
<evidence type="ECO:0000313" key="1">
    <source>
        <dbReference type="EMBL" id="MDQ0363227.1"/>
    </source>
</evidence>
<evidence type="ECO:0000313" key="2">
    <source>
        <dbReference type="Proteomes" id="UP001230220"/>
    </source>
</evidence>
<comment type="caution">
    <text evidence="1">The sequence shown here is derived from an EMBL/GenBank/DDBJ whole genome shotgun (WGS) entry which is preliminary data.</text>
</comment>
<accession>A0ABU0E8K4</accession>
<dbReference type="EMBL" id="JAUSUR010000010">
    <property type="protein sequence ID" value="MDQ0363227.1"/>
    <property type="molecule type" value="Genomic_DNA"/>
</dbReference>
<keyword evidence="2" id="KW-1185">Reference proteome</keyword>
<dbReference type="Proteomes" id="UP001230220">
    <property type="component" value="Unassembled WGS sequence"/>
</dbReference>
<sequence>MAQIVYFVGTDGRLGEDEHSFGDLQKLLKKGYKVISSESVLRGWSPGNYACSVTEYIAYILEEPTEK</sequence>
<protein>
    <submittedName>
        <fullName evidence="1">Uncharacterized protein</fullName>
    </submittedName>
</protein>
<proteinExistence type="predicted"/>
<name>A0ABU0E8K4_9FIRM</name>